<accession>A0AAD7T327</accession>
<dbReference type="Proteomes" id="UP001221898">
    <property type="component" value="Unassembled WGS sequence"/>
</dbReference>
<dbReference type="InterPro" id="IPR051561">
    <property type="entry name" value="FRAS1_ECM"/>
</dbReference>
<evidence type="ECO:0000313" key="10">
    <source>
        <dbReference type="Proteomes" id="UP001221898"/>
    </source>
</evidence>
<keyword evidence="5" id="KW-0106">Calcium</keyword>
<keyword evidence="7" id="KW-0325">Glycoprotein</keyword>
<evidence type="ECO:0000256" key="2">
    <source>
        <dbReference type="ARBA" id="ARBA00022723"/>
    </source>
</evidence>
<sequence>MPSRNHPALKGNFKREGESGNKLKNQVFRLNWAWISIEKEYYVVDEEAKYLEVVLKRRGYLGETSFVGIGTKDGSAEKEKDFRGKLQKQVQFNPGQTSASWKVRILSDGEFEQSETFQIVLSEPVMGALEFPSVATVEILDPADESTVFIPQSSYAIEEDAGDLLIPVRRSGDVSQELMVVCYTQQASATGTIPSTVLSYSDYISRPEEHSSVVRFDKDETEKPCRVVVIDDSLYEEEESFNVTLSLPVGGRLGQEFPTARVTILPDLDDEFRSPLIAGNKVPRIHSQLNHHVGQDMIGKGLFQTRR</sequence>
<evidence type="ECO:0000256" key="7">
    <source>
        <dbReference type="ARBA" id="ARBA00023180"/>
    </source>
</evidence>
<dbReference type="GO" id="GO:0007155">
    <property type="term" value="P:cell adhesion"/>
    <property type="evidence" value="ECO:0007669"/>
    <property type="project" value="UniProtKB-KW"/>
</dbReference>
<keyword evidence="6" id="KW-0130">Cell adhesion</keyword>
<dbReference type="Pfam" id="PF03160">
    <property type="entry name" value="Calx-beta"/>
    <property type="match status" value="1"/>
</dbReference>
<dbReference type="PANTHER" id="PTHR45739:SF4">
    <property type="entry name" value="FRAS1-RELATED EXTRACELLULAR MATRIX PROTEIN 2"/>
    <property type="match status" value="1"/>
</dbReference>
<name>A0AAD7T327_9TELE</name>
<comment type="caution">
    <text evidence="9">The sequence shown here is derived from an EMBL/GenBank/DDBJ whole genome shotgun (WGS) entry which is preliminary data.</text>
</comment>
<keyword evidence="2" id="KW-0479">Metal-binding</keyword>
<proteinExistence type="inferred from homology"/>
<keyword evidence="3" id="KW-0732">Signal</keyword>
<evidence type="ECO:0000256" key="6">
    <source>
        <dbReference type="ARBA" id="ARBA00022889"/>
    </source>
</evidence>
<dbReference type="PANTHER" id="PTHR45739">
    <property type="entry name" value="MATRIX PROTEIN, PUTATIVE-RELATED"/>
    <property type="match status" value="1"/>
</dbReference>
<dbReference type="InterPro" id="IPR038081">
    <property type="entry name" value="CalX-like_sf"/>
</dbReference>
<dbReference type="InterPro" id="IPR003644">
    <property type="entry name" value="Calx_beta"/>
</dbReference>
<dbReference type="SUPFAM" id="SSF141072">
    <property type="entry name" value="CalX-like"/>
    <property type="match status" value="2"/>
</dbReference>
<evidence type="ECO:0000256" key="1">
    <source>
        <dbReference type="ARBA" id="ARBA00005529"/>
    </source>
</evidence>
<evidence type="ECO:0000256" key="3">
    <source>
        <dbReference type="ARBA" id="ARBA00022729"/>
    </source>
</evidence>
<organism evidence="9 10">
    <name type="scientific">Aldrovandia affinis</name>
    <dbReference type="NCBI Taxonomy" id="143900"/>
    <lineage>
        <taxon>Eukaryota</taxon>
        <taxon>Metazoa</taxon>
        <taxon>Chordata</taxon>
        <taxon>Craniata</taxon>
        <taxon>Vertebrata</taxon>
        <taxon>Euteleostomi</taxon>
        <taxon>Actinopterygii</taxon>
        <taxon>Neopterygii</taxon>
        <taxon>Teleostei</taxon>
        <taxon>Notacanthiformes</taxon>
        <taxon>Halosauridae</taxon>
        <taxon>Aldrovandia</taxon>
    </lineage>
</organism>
<dbReference type="GO" id="GO:0007154">
    <property type="term" value="P:cell communication"/>
    <property type="evidence" value="ECO:0007669"/>
    <property type="project" value="InterPro"/>
</dbReference>
<dbReference type="GO" id="GO:0009653">
    <property type="term" value="P:anatomical structure morphogenesis"/>
    <property type="evidence" value="ECO:0007669"/>
    <property type="project" value="TreeGrafter"/>
</dbReference>
<protein>
    <recommendedName>
        <fullName evidence="8">Calx-beta domain-containing protein</fullName>
    </recommendedName>
</protein>
<evidence type="ECO:0000256" key="4">
    <source>
        <dbReference type="ARBA" id="ARBA00022737"/>
    </source>
</evidence>
<evidence type="ECO:0000256" key="5">
    <source>
        <dbReference type="ARBA" id="ARBA00022837"/>
    </source>
</evidence>
<feature type="domain" description="Calx-beta" evidence="8">
    <location>
        <begin position="23"/>
        <end position="122"/>
    </location>
</feature>
<feature type="domain" description="Calx-beta" evidence="8">
    <location>
        <begin position="135"/>
        <end position="246"/>
    </location>
</feature>
<dbReference type="EMBL" id="JAINUG010000019">
    <property type="protein sequence ID" value="KAJ8412506.1"/>
    <property type="molecule type" value="Genomic_DNA"/>
</dbReference>
<dbReference type="SMART" id="SM00237">
    <property type="entry name" value="Calx_beta"/>
    <property type="match status" value="2"/>
</dbReference>
<evidence type="ECO:0000259" key="8">
    <source>
        <dbReference type="SMART" id="SM00237"/>
    </source>
</evidence>
<comment type="similarity">
    <text evidence="1">Belongs to the FRAS1 family.</text>
</comment>
<dbReference type="AlphaFoldDB" id="A0AAD7T327"/>
<keyword evidence="4" id="KW-0677">Repeat</keyword>
<reference evidence="9" key="1">
    <citation type="journal article" date="2023" name="Science">
        <title>Genome structures resolve the early diversification of teleost fishes.</title>
        <authorList>
            <person name="Parey E."/>
            <person name="Louis A."/>
            <person name="Montfort J."/>
            <person name="Bouchez O."/>
            <person name="Roques C."/>
            <person name="Iampietro C."/>
            <person name="Lluch J."/>
            <person name="Castinel A."/>
            <person name="Donnadieu C."/>
            <person name="Desvignes T."/>
            <person name="Floi Bucao C."/>
            <person name="Jouanno E."/>
            <person name="Wen M."/>
            <person name="Mejri S."/>
            <person name="Dirks R."/>
            <person name="Jansen H."/>
            <person name="Henkel C."/>
            <person name="Chen W.J."/>
            <person name="Zahm M."/>
            <person name="Cabau C."/>
            <person name="Klopp C."/>
            <person name="Thompson A.W."/>
            <person name="Robinson-Rechavi M."/>
            <person name="Braasch I."/>
            <person name="Lecointre G."/>
            <person name="Bobe J."/>
            <person name="Postlethwait J.H."/>
            <person name="Berthelot C."/>
            <person name="Roest Crollius H."/>
            <person name="Guiguen Y."/>
        </authorList>
    </citation>
    <scope>NUCLEOTIDE SEQUENCE</scope>
    <source>
        <strain evidence="9">NC1722</strain>
    </source>
</reference>
<keyword evidence="10" id="KW-1185">Reference proteome</keyword>
<evidence type="ECO:0000313" key="9">
    <source>
        <dbReference type="EMBL" id="KAJ8412506.1"/>
    </source>
</evidence>
<dbReference type="Gene3D" id="2.60.40.2030">
    <property type="match status" value="2"/>
</dbReference>
<dbReference type="GO" id="GO:0016020">
    <property type="term" value="C:membrane"/>
    <property type="evidence" value="ECO:0007669"/>
    <property type="project" value="InterPro"/>
</dbReference>
<dbReference type="GO" id="GO:0046872">
    <property type="term" value="F:metal ion binding"/>
    <property type="evidence" value="ECO:0007669"/>
    <property type="project" value="UniProtKB-KW"/>
</dbReference>
<gene>
    <name evidence="9" type="ORF">AAFF_G00128420</name>
</gene>
<dbReference type="FunFam" id="2.60.40.2030:FF:000008">
    <property type="entry name" value="FRAS1-related extracellular matrix protein 2"/>
    <property type="match status" value="1"/>
</dbReference>
<dbReference type="FunFam" id="2.60.40.2030:FF:000011">
    <property type="entry name" value="Fras1-related extracellular matrix protein 2"/>
    <property type="match status" value="1"/>
</dbReference>